<organism evidence="3 4">
    <name type="scientific">Actinocorallia longicatena</name>
    <dbReference type="NCBI Taxonomy" id="111803"/>
    <lineage>
        <taxon>Bacteria</taxon>
        <taxon>Bacillati</taxon>
        <taxon>Actinomycetota</taxon>
        <taxon>Actinomycetes</taxon>
        <taxon>Streptosporangiales</taxon>
        <taxon>Thermomonosporaceae</taxon>
        <taxon>Actinocorallia</taxon>
    </lineage>
</organism>
<dbReference type="Gene3D" id="3.10.129.10">
    <property type="entry name" value="Hotdog Thioesterase"/>
    <property type="match status" value="1"/>
</dbReference>
<dbReference type="InterPro" id="IPR052723">
    <property type="entry name" value="Acyl-CoA_thioesterase_PaaI"/>
</dbReference>
<keyword evidence="4" id="KW-1185">Reference proteome</keyword>
<dbReference type="InterPro" id="IPR006683">
    <property type="entry name" value="Thioestr_dom"/>
</dbReference>
<accession>A0ABP6QCG6</accession>
<dbReference type="CDD" id="cd03443">
    <property type="entry name" value="PaaI_thioesterase"/>
    <property type="match status" value="1"/>
</dbReference>
<dbReference type="EMBL" id="BAAAUV010000009">
    <property type="protein sequence ID" value="GAA3217443.1"/>
    <property type="molecule type" value="Genomic_DNA"/>
</dbReference>
<dbReference type="Pfam" id="PF03061">
    <property type="entry name" value="4HBT"/>
    <property type="match status" value="1"/>
</dbReference>
<keyword evidence="1" id="KW-0378">Hydrolase</keyword>
<dbReference type="NCBIfam" id="TIGR00369">
    <property type="entry name" value="unchar_dom_1"/>
    <property type="match status" value="1"/>
</dbReference>
<dbReference type="SUPFAM" id="SSF54637">
    <property type="entry name" value="Thioesterase/thiol ester dehydrase-isomerase"/>
    <property type="match status" value="1"/>
</dbReference>
<comment type="caution">
    <text evidence="3">The sequence shown here is derived from an EMBL/GenBank/DDBJ whole genome shotgun (WGS) entry which is preliminary data.</text>
</comment>
<reference evidence="4" key="1">
    <citation type="journal article" date="2019" name="Int. J. Syst. Evol. Microbiol.">
        <title>The Global Catalogue of Microorganisms (GCM) 10K type strain sequencing project: providing services to taxonomists for standard genome sequencing and annotation.</title>
        <authorList>
            <consortium name="The Broad Institute Genomics Platform"/>
            <consortium name="The Broad Institute Genome Sequencing Center for Infectious Disease"/>
            <person name="Wu L."/>
            <person name="Ma J."/>
        </authorList>
    </citation>
    <scope>NUCLEOTIDE SEQUENCE [LARGE SCALE GENOMIC DNA]</scope>
    <source>
        <strain evidence="4">JCM 9377</strain>
    </source>
</reference>
<evidence type="ECO:0000259" key="2">
    <source>
        <dbReference type="Pfam" id="PF03061"/>
    </source>
</evidence>
<dbReference type="PANTHER" id="PTHR42856:SF1">
    <property type="entry name" value="ACYL-COENZYME A THIOESTERASE PAAI"/>
    <property type="match status" value="1"/>
</dbReference>
<evidence type="ECO:0000313" key="4">
    <source>
        <dbReference type="Proteomes" id="UP001501237"/>
    </source>
</evidence>
<name>A0ABP6QCG6_9ACTN</name>
<evidence type="ECO:0000313" key="3">
    <source>
        <dbReference type="EMBL" id="GAA3217443.1"/>
    </source>
</evidence>
<sequence length="140" mass="14691">MDGQMAFAEEVLAGQPFSKLLGTRIVEFGDGAAVLELEIREDLRQQHGYVHGGLLGYLADSALTFAAGAVVGGNVLTSGFTIDYLRPAVDGTLRAEGRVIRAGRGRVVSRCEIFTVDERGEPLLCAVAQGDVAVTGPAVT</sequence>
<evidence type="ECO:0000256" key="1">
    <source>
        <dbReference type="ARBA" id="ARBA00022801"/>
    </source>
</evidence>
<dbReference type="InterPro" id="IPR003736">
    <property type="entry name" value="PAAI_dom"/>
</dbReference>
<proteinExistence type="predicted"/>
<protein>
    <submittedName>
        <fullName evidence="3">PaaI family thioesterase</fullName>
    </submittedName>
</protein>
<dbReference type="InterPro" id="IPR029069">
    <property type="entry name" value="HotDog_dom_sf"/>
</dbReference>
<gene>
    <name evidence="3" type="ORF">GCM10010468_40200</name>
</gene>
<dbReference type="RefSeq" id="WP_344830414.1">
    <property type="nucleotide sequence ID" value="NZ_BAAAUV010000009.1"/>
</dbReference>
<feature type="domain" description="Thioesterase" evidence="2">
    <location>
        <begin position="47"/>
        <end position="119"/>
    </location>
</feature>
<dbReference type="Proteomes" id="UP001501237">
    <property type="component" value="Unassembled WGS sequence"/>
</dbReference>
<dbReference type="PANTHER" id="PTHR42856">
    <property type="entry name" value="ACYL-COENZYME A THIOESTERASE PAAI"/>
    <property type="match status" value="1"/>
</dbReference>